<dbReference type="InterPro" id="IPR006206">
    <property type="entry name" value="Mevalonate/galactokinase"/>
</dbReference>
<dbReference type="InterPro" id="IPR020568">
    <property type="entry name" value="Ribosomal_Su5_D2-typ_SF"/>
</dbReference>
<dbReference type="InterPro" id="IPR006204">
    <property type="entry name" value="GHMP_kinase_N_dom"/>
</dbReference>
<dbReference type="GO" id="GO:0016126">
    <property type="term" value="P:sterol biosynthetic process"/>
    <property type="evidence" value="ECO:0007669"/>
    <property type="project" value="UniProtKB-KW"/>
</dbReference>
<proteinExistence type="inferred from homology"/>
<dbReference type="AlphaFoldDB" id="A0A6G1GS92"/>
<protein>
    <recommendedName>
        <fullName evidence="4">Galactokinase</fullName>
        <ecNumber evidence="3">2.7.1.6</ecNumber>
    </recommendedName>
    <alternativeName>
        <fullName evidence="14">Galactose kinase</fullName>
    </alternativeName>
</protein>
<evidence type="ECO:0000256" key="3">
    <source>
        <dbReference type="ARBA" id="ARBA00012315"/>
    </source>
</evidence>
<evidence type="ECO:0000256" key="1">
    <source>
        <dbReference type="ARBA" id="ARBA00004947"/>
    </source>
</evidence>
<reference evidence="19" key="1">
    <citation type="journal article" date="2020" name="Stud. Mycol.">
        <title>101 Dothideomycetes genomes: a test case for predicting lifestyles and emergence of pathogens.</title>
        <authorList>
            <person name="Haridas S."/>
            <person name="Albert R."/>
            <person name="Binder M."/>
            <person name="Bloem J."/>
            <person name="Labutti K."/>
            <person name="Salamov A."/>
            <person name="Andreopoulos B."/>
            <person name="Baker S."/>
            <person name="Barry K."/>
            <person name="Bills G."/>
            <person name="Bluhm B."/>
            <person name="Cannon C."/>
            <person name="Castanera R."/>
            <person name="Culley D."/>
            <person name="Daum C."/>
            <person name="Ezra D."/>
            <person name="Gonzalez J."/>
            <person name="Henrissat B."/>
            <person name="Kuo A."/>
            <person name="Liang C."/>
            <person name="Lipzen A."/>
            <person name="Lutzoni F."/>
            <person name="Magnuson J."/>
            <person name="Mondo S."/>
            <person name="Nolan M."/>
            <person name="Ohm R."/>
            <person name="Pangilinan J."/>
            <person name="Park H.-J."/>
            <person name="Ramirez L."/>
            <person name="Alfaro M."/>
            <person name="Sun H."/>
            <person name="Tritt A."/>
            <person name="Yoshinaga Y."/>
            <person name="Zwiers L.-H."/>
            <person name="Turgeon B."/>
            <person name="Goodwin S."/>
            <person name="Spatafora J."/>
            <person name="Crous P."/>
            <person name="Grigoriev I."/>
        </authorList>
    </citation>
    <scope>NUCLEOTIDE SEQUENCE</scope>
    <source>
        <strain evidence="19">CBS 113979</strain>
    </source>
</reference>
<evidence type="ECO:0000256" key="11">
    <source>
        <dbReference type="ARBA" id="ARBA00023166"/>
    </source>
</evidence>
<dbReference type="InterPro" id="IPR019741">
    <property type="entry name" value="Galactokinase_CS"/>
</dbReference>
<dbReference type="InterPro" id="IPR014721">
    <property type="entry name" value="Ribsml_uS5_D2-typ_fold_subgr"/>
</dbReference>
<keyword evidence="9" id="KW-0444">Lipid biosynthesis</keyword>
<evidence type="ECO:0000256" key="14">
    <source>
        <dbReference type="ARBA" id="ARBA00029590"/>
    </source>
</evidence>
<keyword evidence="9" id="KW-0756">Sterol biosynthesis</keyword>
<keyword evidence="13" id="KW-0119">Carbohydrate metabolism</keyword>
<evidence type="ECO:0000256" key="7">
    <source>
        <dbReference type="ARBA" id="ARBA00022777"/>
    </source>
</evidence>
<dbReference type="PIRSF" id="PIRSF000530">
    <property type="entry name" value="Galactokinase"/>
    <property type="match status" value="1"/>
</dbReference>
<keyword evidence="7 19" id="KW-0418">Kinase</keyword>
<evidence type="ECO:0000256" key="5">
    <source>
        <dbReference type="ARBA" id="ARBA00022679"/>
    </source>
</evidence>
<keyword evidence="9" id="KW-0752">Steroid biosynthesis</keyword>
<dbReference type="InterPro" id="IPR000705">
    <property type="entry name" value="Galactokinase"/>
</dbReference>
<dbReference type="PANTHER" id="PTHR10457">
    <property type="entry name" value="MEVALONATE KINASE/GALACTOKINASE"/>
    <property type="match status" value="1"/>
</dbReference>
<gene>
    <name evidence="19" type="ORF">K402DRAFT_158824</name>
</gene>
<keyword evidence="11" id="KW-1207">Sterol metabolism</keyword>
<dbReference type="EMBL" id="ML977173">
    <property type="protein sequence ID" value="KAF1983618.1"/>
    <property type="molecule type" value="Genomic_DNA"/>
</dbReference>
<evidence type="ECO:0000259" key="18">
    <source>
        <dbReference type="Pfam" id="PF10509"/>
    </source>
</evidence>
<evidence type="ECO:0000256" key="10">
    <source>
        <dbReference type="ARBA" id="ARBA00023144"/>
    </source>
</evidence>
<dbReference type="Proteomes" id="UP000800041">
    <property type="component" value="Unassembled WGS sequence"/>
</dbReference>
<dbReference type="InterPro" id="IPR019539">
    <property type="entry name" value="GalKase_N"/>
</dbReference>
<evidence type="ECO:0000256" key="8">
    <source>
        <dbReference type="ARBA" id="ARBA00022840"/>
    </source>
</evidence>
<evidence type="ECO:0000256" key="2">
    <source>
        <dbReference type="ARBA" id="ARBA00006566"/>
    </source>
</evidence>
<dbReference type="InterPro" id="IPR036554">
    <property type="entry name" value="GHMP_kinase_C_sf"/>
</dbReference>
<keyword evidence="6" id="KW-0547">Nucleotide-binding</keyword>
<dbReference type="PROSITE" id="PS00627">
    <property type="entry name" value="GHMP_KINASES_ATP"/>
    <property type="match status" value="1"/>
</dbReference>
<evidence type="ECO:0000313" key="20">
    <source>
        <dbReference type="Proteomes" id="UP000800041"/>
    </source>
</evidence>
<evidence type="ECO:0000256" key="12">
    <source>
        <dbReference type="ARBA" id="ARBA00023221"/>
    </source>
</evidence>
<dbReference type="PRINTS" id="PR00959">
    <property type="entry name" value="MEVGALKINASE"/>
</dbReference>
<dbReference type="InterPro" id="IPR006203">
    <property type="entry name" value="GHMP_knse_ATP-bd_CS"/>
</dbReference>
<dbReference type="Gene3D" id="3.30.70.3170">
    <property type="match status" value="1"/>
</dbReference>
<evidence type="ECO:0000256" key="9">
    <source>
        <dbReference type="ARBA" id="ARBA00023011"/>
    </source>
</evidence>
<dbReference type="InterPro" id="IPR013750">
    <property type="entry name" value="GHMP_kinase_C_dom"/>
</dbReference>
<dbReference type="Pfam" id="PF10509">
    <property type="entry name" value="GalKase_gal_bdg"/>
    <property type="match status" value="1"/>
</dbReference>
<evidence type="ECO:0000256" key="13">
    <source>
        <dbReference type="ARBA" id="ARBA00023277"/>
    </source>
</evidence>
<comment type="catalytic activity">
    <reaction evidence="15">
        <text>alpha-D-galactose + ATP = alpha-D-galactose 1-phosphate + ADP + H(+)</text>
        <dbReference type="Rhea" id="RHEA:13553"/>
        <dbReference type="ChEBI" id="CHEBI:15378"/>
        <dbReference type="ChEBI" id="CHEBI:28061"/>
        <dbReference type="ChEBI" id="CHEBI:30616"/>
        <dbReference type="ChEBI" id="CHEBI:58336"/>
        <dbReference type="ChEBI" id="CHEBI:456216"/>
        <dbReference type="EC" id="2.7.1.6"/>
    </reaction>
    <physiologicalReaction direction="left-to-right" evidence="15">
        <dbReference type="Rhea" id="RHEA:13554"/>
    </physiologicalReaction>
</comment>
<dbReference type="GO" id="GO:0006012">
    <property type="term" value="P:galactose metabolic process"/>
    <property type="evidence" value="ECO:0007669"/>
    <property type="project" value="UniProtKB-UniPathway"/>
</dbReference>
<evidence type="ECO:0000256" key="6">
    <source>
        <dbReference type="ARBA" id="ARBA00022741"/>
    </source>
</evidence>
<feature type="domain" description="GHMP kinase N-terminal" evidence="16">
    <location>
        <begin position="130"/>
        <end position="218"/>
    </location>
</feature>
<dbReference type="Gene3D" id="3.30.230.10">
    <property type="match status" value="1"/>
</dbReference>
<keyword evidence="12" id="KW-0753">Steroid metabolism</keyword>
<feature type="domain" description="Galactokinase N-terminal" evidence="18">
    <location>
        <begin position="32"/>
        <end position="78"/>
    </location>
</feature>
<keyword evidence="8" id="KW-0067">ATP-binding</keyword>
<dbReference type="Gene3D" id="1.20.1440.340">
    <property type="match status" value="1"/>
</dbReference>
<dbReference type="GO" id="GO:0000411">
    <property type="term" value="P:positive regulation of transcription by galactose"/>
    <property type="evidence" value="ECO:0007669"/>
    <property type="project" value="UniProtKB-ARBA"/>
</dbReference>
<accession>A0A6G1GS92</accession>
<dbReference type="GO" id="GO:0005829">
    <property type="term" value="C:cytosol"/>
    <property type="evidence" value="ECO:0007669"/>
    <property type="project" value="TreeGrafter"/>
</dbReference>
<dbReference type="FunFam" id="1.20.1440.340:FF:000003">
    <property type="entry name" value="GAL1p Galactokinase"/>
    <property type="match status" value="1"/>
</dbReference>
<dbReference type="GO" id="GO:0005524">
    <property type="term" value="F:ATP binding"/>
    <property type="evidence" value="ECO:0007669"/>
    <property type="project" value="UniProtKB-KW"/>
</dbReference>
<dbReference type="Pfam" id="PF00288">
    <property type="entry name" value="GHMP_kinases_N"/>
    <property type="match status" value="1"/>
</dbReference>
<name>A0A6G1GS92_9PEZI</name>
<keyword evidence="20" id="KW-1185">Reference proteome</keyword>
<dbReference type="PANTHER" id="PTHR10457:SF7">
    <property type="entry name" value="GALACTOKINASE-RELATED"/>
    <property type="match status" value="1"/>
</dbReference>
<dbReference type="PRINTS" id="PR00473">
    <property type="entry name" value="GALCTOKINASE"/>
</dbReference>
<keyword evidence="12" id="KW-0443">Lipid metabolism</keyword>
<comment type="pathway">
    <text evidence="1">Carbohydrate metabolism; galactose metabolism.</text>
</comment>
<dbReference type="SUPFAM" id="SSF55060">
    <property type="entry name" value="GHMP Kinase, C-terminal domain"/>
    <property type="match status" value="1"/>
</dbReference>
<organism evidence="19 20">
    <name type="scientific">Aulographum hederae CBS 113979</name>
    <dbReference type="NCBI Taxonomy" id="1176131"/>
    <lineage>
        <taxon>Eukaryota</taxon>
        <taxon>Fungi</taxon>
        <taxon>Dikarya</taxon>
        <taxon>Ascomycota</taxon>
        <taxon>Pezizomycotina</taxon>
        <taxon>Dothideomycetes</taxon>
        <taxon>Pleosporomycetidae</taxon>
        <taxon>Aulographales</taxon>
        <taxon>Aulographaceae</taxon>
    </lineage>
</organism>
<dbReference type="EC" id="2.7.1.6" evidence="3"/>
<comment type="similarity">
    <text evidence="2">Belongs to the GHMP kinase family. GalK subfamily.</text>
</comment>
<dbReference type="NCBIfam" id="TIGR00131">
    <property type="entry name" value="gal_kin"/>
    <property type="match status" value="1"/>
</dbReference>
<evidence type="ECO:0000256" key="4">
    <source>
        <dbReference type="ARBA" id="ARBA00019487"/>
    </source>
</evidence>
<dbReference type="OrthoDB" id="187738at2759"/>
<dbReference type="UniPathway" id="UPA00214"/>
<evidence type="ECO:0000256" key="15">
    <source>
        <dbReference type="ARBA" id="ARBA00049538"/>
    </source>
</evidence>
<keyword evidence="5" id="KW-0808">Transferase</keyword>
<feature type="domain" description="GHMP kinase C-terminal" evidence="17">
    <location>
        <begin position="415"/>
        <end position="487"/>
    </location>
</feature>
<dbReference type="SUPFAM" id="SSF54211">
    <property type="entry name" value="Ribosomal protein S5 domain 2-like"/>
    <property type="match status" value="1"/>
</dbReference>
<evidence type="ECO:0000259" key="16">
    <source>
        <dbReference type="Pfam" id="PF00288"/>
    </source>
</evidence>
<dbReference type="FunFam" id="3.30.230.10:FF:000056">
    <property type="entry name" value="GAL1p Galactokinase"/>
    <property type="match status" value="1"/>
</dbReference>
<keyword evidence="10" id="KW-0299">Galactose metabolism</keyword>
<dbReference type="PROSITE" id="PS00106">
    <property type="entry name" value="GALACTOKINASE"/>
    <property type="match status" value="1"/>
</dbReference>
<dbReference type="Pfam" id="PF08544">
    <property type="entry name" value="GHMP_kinases_C"/>
    <property type="match status" value="1"/>
</dbReference>
<dbReference type="FunFam" id="3.30.70.3170:FF:000002">
    <property type="entry name" value="Galactokinase"/>
    <property type="match status" value="1"/>
</dbReference>
<evidence type="ECO:0000313" key="19">
    <source>
        <dbReference type="EMBL" id="KAF1983618.1"/>
    </source>
</evidence>
<dbReference type="GO" id="GO:0004335">
    <property type="term" value="F:galactokinase activity"/>
    <property type="evidence" value="ECO:0007669"/>
    <property type="project" value="UniProtKB-EC"/>
</dbReference>
<sequence length="523" mass="57630">MEIPTASSLNQIYPEDAIAFQKPRWESLLSGFKSQYGHSAEFVSRSAGRVNLIGEHIDYSLYEVLPMAVTADLLLAVSVPTETDEPRIRIANANGKYPAREFEIPSEDEVEIDATSHEWSNYFKAGLRGASQLLRKKRSGPHPFKPVSMDILVDGNVPQGGGLSSSAAFVCASALAVMKANGQETIGKRELVEIAIVAERAVGVNSGGMDQSASVFGQRGSALYVSFKPHLNVTTLNFPSTKQELVFITAHSMVTSDKQVTAPVCYNLRVVECSIAASLLARIFKLSRPLPQDSGPLGVSLRGFHDAYFEELDSIKDNTKTSVSDFQLQLEKLVQLTEDYLIQEEGYTREQLCALLGISMDEFKTRFESSFPIRAEHFMLRQRALHVFTEAIRVGKFMKLMQESSSDDDSGEQLLRDLGELMNLTQESCRDLYECSCPELDELCELARGAGAYGSRLTGAGWGGCCVHLVPKEKVEDVKKAWVEGYYKKKFPDISEEQLEEAIVVSEPGSGATLFPVSAEAVF</sequence>
<evidence type="ECO:0000259" key="17">
    <source>
        <dbReference type="Pfam" id="PF08544"/>
    </source>
</evidence>